<reference evidence="4" key="1">
    <citation type="submission" date="2014-05" db="EMBL/GenBank/DDBJ databases">
        <title>ATOL: Assembling a taxonomically balanced genome-scale reconstruction of the evolutionary history of the Enterobacteriaceae.</title>
        <authorList>
            <person name="Plunkett G. III"/>
            <person name="Neeno-Eckwall E.C."/>
            <person name="Glasner J.D."/>
            <person name="Perna N.T."/>
        </authorList>
    </citation>
    <scope>NUCLEOTIDE SEQUENCE [LARGE SCALE GENOMIC DNA]</scope>
    <source>
        <strain evidence="4">ATCC 49490</strain>
    </source>
</reference>
<gene>
    <name evidence="3" type="ORF">GTGU_03555</name>
</gene>
<accession>A0A084ZU93</accession>
<evidence type="ECO:0000259" key="2">
    <source>
        <dbReference type="Pfam" id="PF01757"/>
    </source>
</evidence>
<dbReference type="GO" id="GO:0016747">
    <property type="term" value="F:acyltransferase activity, transferring groups other than amino-acyl groups"/>
    <property type="evidence" value="ECO:0007669"/>
    <property type="project" value="InterPro"/>
</dbReference>
<dbReference type="AlphaFoldDB" id="A0A084ZU93"/>
<dbReference type="GO" id="GO:0016020">
    <property type="term" value="C:membrane"/>
    <property type="evidence" value="ECO:0007669"/>
    <property type="project" value="TreeGrafter"/>
</dbReference>
<evidence type="ECO:0000313" key="3">
    <source>
        <dbReference type="EMBL" id="KFC01038.1"/>
    </source>
</evidence>
<dbReference type="OrthoDB" id="9767863at2"/>
<sequence>MRIQSIDYLRGLMSLSIVIYHFSLSFTNWGFSDSNTLLGRLGIYAVTAFYIISGMALYLAHRADKWSSSQYGIFIARRFLRLAPVYWVALIAFTVFYCGFVNGFTFDKWRYVQNIFLLFGITNPTKYMIMGGWSIGNEVVFYLFFPIFIVMVKNRMLASVLLVLSVLLLLYCSFFMINPSVTLARQWATYINPLNQVYYFIFGILAAKWFLPLVGTNKKICISLALLLFLIFILYPASGNQAIIIHGITKLVFSMITLGLCVLFFLMQNLQNIKPLHTILYFLGNVSYPLYLLHGVSFLYFRKWFFSAEMDNQQLIISGLILLLVLLVLSWLCHIGIEKPVIRLSKCLSNNKGQHTINTST</sequence>
<protein>
    <submittedName>
        <fullName evidence="3">Exopolysaccharide production protein</fullName>
        <ecNumber evidence="3">2.3.1.-</ecNumber>
    </submittedName>
</protein>
<feature type="transmembrane region" description="Helical" evidence="1">
    <location>
        <begin position="221"/>
        <end position="237"/>
    </location>
</feature>
<dbReference type="PANTHER" id="PTHR23028">
    <property type="entry name" value="ACETYLTRANSFERASE"/>
    <property type="match status" value="1"/>
</dbReference>
<dbReference type="EMBL" id="JMTB01000105">
    <property type="protein sequence ID" value="KFC01038.1"/>
    <property type="molecule type" value="Genomic_DNA"/>
</dbReference>
<dbReference type="GO" id="GO:0000271">
    <property type="term" value="P:polysaccharide biosynthetic process"/>
    <property type="evidence" value="ECO:0007669"/>
    <property type="project" value="TreeGrafter"/>
</dbReference>
<dbReference type="InterPro" id="IPR050879">
    <property type="entry name" value="Acyltransferase_3"/>
</dbReference>
<keyword evidence="1" id="KW-0812">Transmembrane</keyword>
<proteinExistence type="predicted"/>
<comment type="caution">
    <text evidence="3">The sequence shown here is derived from an EMBL/GenBank/DDBJ whole genome shotgun (WGS) entry which is preliminary data.</text>
</comment>
<feature type="transmembrane region" description="Helical" evidence="1">
    <location>
        <begin position="43"/>
        <end position="61"/>
    </location>
</feature>
<feature type="transmembrane region" description="Helical" evidence="1">
    <location>
        <begin position="279"/>
        <end position="301"/>
    </location>
</feature>
<dbReference type="PANTHER" id="PTHR23028:SF131">
    <property type="entry name" value="BLR2367 PROTEIN"/>
    <property type="match status" value="1"/>
</dbReference>
<dbReference type="eggNOG" id="COG1835">
    <property type="taxonomic scope" value="Bacteria"/>
</dbReference>
<feature type="transmembrane region" description="Helical" evidence="1">
    <location>
        <begin position="82"/>
        <end position="106"/>
    </location>
</feature>
<keyword evidence="3" id="KW-0808">Transferase</keyword>
<keyword evidence="4" id="KW-1185">Reference proteome</keyword>
<keyword evidence="1" id="KW-0472">Membrane</keyword>
<dbReference type="EC" id="2.3.1.-" evidence="3"/>
<dbReference type="RefSeq" id="WP_051857385.1">
    <property type="nucleotide sequence ID" value="NZ_JMTB01000105.1"/>
</dbReference>
<keyword evidence="1" id="KW-1133">Transmembrane helix</keyword>
<dbReference type="InterPro" id="IPR002656">
    <property type="entry name" value="Acyl_transf_3_dom"/>
</dbReference>
<feature type="transmembrane region" description="Helical" evidence="1">
    <location>
        <begin position="157"/>
        <end position="177"/>
    </location>
</feature>
<feature type="transmembrane region" description="Helical" evidence="1">
    <location>
        <begin position="243"/>
        <end position="267"/>
    </location>
</feature>
<keyword evidence="3" id="KW-0012">Acyltransferase</keyword>
<evidence type="ECO:0000256" key="1">
    <source>
        <dbReference type="SAM" id="Phobius"/>
    </source>
</evidence>
<feature type="domain" description="Acyltransferase 3" evidence="2">
    <location>
        <begin position="4"/>
        <end position="333"/>
    </location>
</feature>
<feature type="transmembrane region" description="Helical" evidence="1">
    <location>
        <begin position="12"/>
        <end position="31"/>
    </location>
</feature>
<feature type="transmembrane region" description="Helical" evidence="1">
    <location>
        <begin position="313"/>
        <end position="337"/>
    </location>
</feature>
<feature type="transmembrane region" description="Helical" evidence="1">
    <location>
        <begin position="197"/>
        <end position="214"/>
    </location>
</feature>
<evidence type="ECO:0000313" key="4">
    <source>
        <dbReference type="Proteomes" id="UP000028630"/>
    </source>
</evidence>
<organism evidence="3 4">
    <name type="scientific">Trabulsiella guamensis ATCC 49490</name>
    <dbReference type="NCBI Taxonomy" id="1005994"/>
    <lineage>
        <taxon>Bacteria</taxon>
        <taxon>Pseudomonadati</taxon>
        <taxon>Pseudomonadota</taxon>
        <taxon>Gammaproteobacteria</taxon>
        <taxon>Enterobacterales</taxon>
        <taxon>Enterobacteriaceae</taxon>
        <taxon>Trabulsiella</taxon>
    </lineage>
</organism>
<dbReference type="Proteomes" id="UP000028630">
    <property type="component" value="Unassembled WGS sequence"/>
</dbReference>
<dbReference type="Pfam" id="PF01757">
    <property type="entry name" value="Acyl_transf_3"/>
    <property type="match status" value="1"/>
</dbReference>
<feature type="transmembrane region" description="Helical" evidence="1">
    <location>
        <begin position="126"/>
        <end position="145"/>
    </location>
</feature>
<name>A0A084ZU93_9ENTR</name>